<dbReference type="RefSeq" id="WP_026879243.1">
    <property type="nucleotide sequence ID" value="NZ_AZOD01000029.1"/>
</dbReference>
<name>A0ABZ3C208_9GAMM</name>
<accession>A0ABZ3C208</accession>
<dbReference type="InterPro" id="IPR007833">
    <property type="entry name" value="Capsule_polysaccharide_synth"/>
</dbReference>
<gene>
    <name evidence="1" type="ORF">WMO13_07100</name>
</gene>
<dbReference type="EMBL" id="CP150637">
    <property type="protein sequence ID" value="WZW87143.1"/>
    <property type="molecule type" value="Genomic_DNA"/>
</dbReference>
<dbReference type="CDD" id="cd16440">
    <property type="entry name" value="beta_Kdo_transferase_KpsC_1"/>
    <property type="match status" value="1"/>
</dbReference>
<proteinExistence type="predicted"/>
<dbReference type="CDD" id="cd16439">
    <property type="entry name" value="beta_Kdo_transferase_KpsC_2"/>
    <property type="match status" value="1"/>
</dbReference>
<reference evidence="1 2" key="1">
    <citation type="submission" date="2024-03" db="EMBL/GenBank/DDBJ databases">
        <title>Complete Genome Sequence and Annotation of Ignatzschineria larvae DSM 13226.</title>
        <authorList>
            <person name="Cantrell E."/>
            <person name="Burcham Z.M."/>
        </authorList>
    </citation>
    <scope>NUCLEOTIDE SEQUENCE [LARGE SCALE GENOMIC DNA]</scope>
    <source>
        <strain evidence="1 2">DSM 13226</strain>
    </source>
</reference>
<evidence type="ECO:0000313" key="1">
    <source>
        <dbReference type="EMBL" id="WZW87143.1"/>
    </source>
</evidence>
<dbReference type="Proteomes" id="UP001449178">
    <property type="component" value="Chromosome"/>
</dbReference>
<protein>
    <submittedName>
        <fullName evidence="1">Capsular polysaccharide biosynthesis protein</fullName>
    </submittedName>
</protein>
<evidence type="ECO:0000313" key="2">
    <source>
        <dbReference type="Proteomes" id="UP001449178"/>
    </source>
</evidence>
<keyword evidence="2" id="KW-1185">Reference proteome</keyword>
<dbReference type="Pfam" id="PF05159">
    <property type="entry name" value="Capsule_synth"/>
    <property type="match status" value="3"/>
</dbReference>
<sequence length="688" mass="77899">MIIAFSKGLKRKQLLLETVIGDSDQDIVVGWGNKPNTARARAYASKHHLPFITLEDGFLRSMGLGVSGDEPLSLVVDDLGIYYDASKTSRLEQLIIDHQALQPYLEEGARALALIREHHLTKYNYLPVGWPEALSLDTSKSQLLIIDQTFGDMSLQYGGVTPNTFIEMLAQAKKEHPESHIWIKIHPDVLAGKRAGHFTDLMPQLQQDPQITLLTEDIHPHSLLEKMDQIYVATSQMGFEALMLGKKVTTFGVPWYAGWGLTEDRHPNVLEEDFQSRRSERSLLALFTASYLQYCRYLNPYTGKRGTIFDVIDYLVMMKRREALIAGEIWCVGLSLWKRQIIRPFIQGYNNQLRFFRTPKQLQKAYQSLPIEARKPNVRLLLWGKKFPELAEWANRVQLSILRMEDGFIRSVGLGSNLVPPRSLVLDDLGIYFDASTPSRLEQILAESLFDPSLLQEAEQLQAALIANKMGKYNVGRQDCRLPNVVGKPILLVPGQVEDDASIQTGTRDIKTNLGLLTEVRRQNPHAYIVYKPHPDVVSGNRVGTIAEDEALRYADTIMDEVDIISLIEQSDELHTMTSLSGFEALLRGKEVSCYGVPFYAGWGLTEDRYTLENRRGRALTLSELIAGTLILYPTYLDLKTGKITNALSALQALTVEREAVKQGNTIHSNWPKRKWQQLKGLIQTLRW</sequence>
<organism evidence="1 2">
    <name type="scientific">Ignatzschineria larvae DSM 13226</name>
    <dbReference type="NCBI Taxonomy" id="1111732"/>
    <lineage>
        <taxon>Bacteria</taxon>
        <taxon>Pseudomonadati</taxon>
        <taxon>Pseudomonadota</taxon>
        <taxon>Gammaproteobacteria</taxon>
        <taxon>Cardiobacteriales</taxon>
        <taxon>Ignatzschineriaceae</taxon>
        <taxon>Ignatzschineria</taxon>
    </lineage>
</organism>